<reference evidence="1 2" key="1">
    <citation type="submission" date="2013-02" db="EMBL/GenBank/DDBJ databases">
        <title>Insights into the proteome of triclosan-resistant Pseudomonas putida TRO1, isolated from activated sludge.</title>
        <authorList>
            <person name="Lolas I.B."/>
            <person name="Almeida B."/>
            <person name="Starnawski P.M."/>
            <person name="Soenderkaer M."/>
            <person name="Nielsen K.L."/>
            <person name="Nielsen J.L."/>
        </authorList>
    </citation>
    <scope>NUCLEOTIDE SEQUENCE [LARGE SCALE GENOMIC DNA]</scope>
    <source>
        <strain evidence="1 2">TRO1</strain>
    </source>
</reference>
<dbReference type="Proteomes" id="UP000013237">
    <property type="component" value="Unassembled WGS sequence"/>
</dbReference>
<accession>A0AAD2WED1</accession>
<dbReference type="EMBL" id="APBQ01000005">
    <property type="protein sequence ID" value="ENY79627.1"/>
    <property type="molecule type" value="Genomic_DNA"/>
</dbReference>
<evidence type="ECO:0000313" key="2">
    <source>
        <dbReference type="Proteomes" id="UP000013237"/>
    </source>
</evidence>
<dbReference type="AlphaFoldDB" id="A0AAD2WED1"/>
<gene>
    <name evidence="1" type="ORF">C206_00670</name>
</gene>
<organism evidence="1 2">
    <name type="scientific">Pseudomonas putida TRO1</name>
    <dbReference type="NCBI Taxonomy" id="1227924"/>
    <lineage>
        <taxon>Bacteria</taxon>
        <taxon>Pseudomonadati</taxon>
        <taxon>Pseudomonadota</taxon>
        <taxon>Gammaproteobacteria</taxon>
        <taxon>Pseudomonadales</taxon>
        <taxon>Pseudomonadaceae</taxon>
        <taxon>Pseudomonas</taxon>
    </lineage>
</organism>
<name>A0AAD2WED1_PSEPU</name>
<proteinExistence type="predicted"/>
<protein>
    <submittedName>
        <fullName evidence="1">Uncharacterized protein</fullName>
    </submittedName>
</protein>
<evidence type="ECO:0000313" key="1">
    <source>
        <dbReference type="EMBL" id="ENY79627.1"/>
    </source>
</evidence>
<sequence length="38" mass="4356">MSSYQRARRFAMWRGSFITLFLCTAWMLASAYAGCITS</sequence>
<comment type="caution">
    <text evidence="1">The sequence shown here is derived from an EMBL/GenBank/DDBJ whole genome shotgun (WGS) entry which is preliminary data.</text>
</comment>